<sequence length="68" mass="7074">MKIRSDLEGVVYVHTAGGGVACLKAGDTVPDGVEVGDHLTEKTTESKESDGAGDKPRRGRPPRSAPVD</sequence>
<dbReference type="PROSITE" id="PS51257">
    <property type="entry name" value="PROKAR_LIPOPROTEIN"/>
    <property type="match status" value="1"/>
</dbReference>
<dbReference type="Proteomes" id="UP000182227">
    <property type="component" value="Unassembled WGS sequence"/>
</dbReference>
<name>A0A0U1DJ59_9MYCO</name>
<evidence type="ECO:0000313" key="3">
    <source>
        <dbReference type="Proteomes" id="UP000182227"/>
    </source>
</evidence>
<gene>
    <name evidence="2" type="ORF">BN970_03309</name>
</gene>
<proteinExistence type="predicted"/>
<dbReference type="AlphaFoldDB" id="A0A0U1DJ59"/>
<evidence type="ECO:0000256" key="1">
    <source>
        <dbReference type="SAM" id="MobiDB-lite"/>
    </source>
</evidence>
<protein>
    <submittedName>
        <fullName evidence="2">Uncharacterized protein</fullName>
    </submittedName>
</protein>
<accession>A0A0U1DJ59</accession>
<dbReference type="EMBL" id="CTEF01000002">
    <property type="protein sequence ID" value="CQD15734.1"/>
    <property type="molecule type" value="Genomic_DNA"/>
</dbReference>
<feature type="compositionally biased region" description="Basic and acidic residues" evidence="1">
    <location>
        <begin position="35"/>
        <end position="56"/>
    </location>
</feature>
<organism evidence="2 3">
    <name type="scientific">Mycolicibacterium conceptionense</name>
    <dbReference type="NCBI Taxonomy" id="451644"/>
    <lineage>
        <taxon>Bacteria</taxon>
        <taxon>Bacillati</taxon>
        <taxon>Actinomycetota</taxon>
        <taxon>Actinomycetes</taxon>
        <taxon>Mycobacteriales</taxon>
        <taxon>Mycobacteriaceae</taxon>
        <taxon>Mycolicibacterium</taxon>
    </lineage>
</organism>
<evidence type="ECO:0000313" key="2">
    <source>
        <dbReference type="EMBL" id="CQD15734.1"/>
    </source>
</evidence>
<feature type="region of interest" description="Disordered" evidence="1">
    <location>
        <begin position="21"/>
        <end position="68"/>
    </location>
</feature>
<reference evidence="2 3" key="1">
    <citation type="submission" date="2015-03" db="EMBL/GenBank/DDBJ databases">
        <authorList>
            <person name="Murphy D."/>
        </authorList>
    </citation>
    <scope>NUCLEOTIDE SEQUENCE [LARGE SCALE GENOMIC DNA]</scope>
    <source>
        <strain evidence="2 3">D16</strain>
    </source>
</reference>